<dbReference type="Proteomes" id="UP000468327">
    <property type="component" value="Unassembled WGS sequence"/>
</dbReference>
<dbReference type="GO" id="GO:0070204">
    <property type="term" value="F:2-succinyl-5-enolpyruvyl-6-hydroxy-3-cyclohexene-1-carboxylic-acid synthase activity"/>
    <property type="evidence" value="ECO:0007669"/>
    <property type="project" value="UniProtKB-UniRule"/>
</dbReference>
<dbReference type="GO" id="GO:0000287">
    <property type="term" value="F:magnesium ion binding"/>
    <property type="evidence" value="ECO:0007669"/>
    <property type="project" value="UniProtKB-UniRule"/>
</dbReference>
<keyword evidence="9" id="KW-1185">Reference proteome</keyword>
<keyword evidence="2 6" id="KW-0479">Metal-binding</keyword>
<feature type="domain" description="Thiamine pyrophosphate enzyme N-terminal TPP-binding" evidence="7">
    <location>
        <begin position="14"/>
        <end position="129"/>
    </location>
</feature>
<dbReference type="CDD" id="cd02009">
    <property type="entry name" value="TPP_SHCHC_synthase"/>
    <property type="match status" value="1"/>
</dbReference>
<proteinExistence type="inferred from homology"/>
<dbReference type="GO" id="GO:0030976">
    <property type="term" value="F:thiamine pyrophosphate binding"/>
    <property type="evidence" value="ECO:0007669"/>
    <property type="project" value="UniProtKB-UniRule"/>
</dbReference>
<comment type="cofactor">
    <cofactor evidence="6">
        <name>Mg(2+)</name>
        <dbReference type="ChEBI" id="CHEBI:18420"/>
    </cofactor>
    <cofactor evidence="6">
        <name>Mn(2+)</name>
        <dbReference type="ChEBI" id="CHEBI:29035"/>
    </cofactor>
</comment>
<evidence type="ECO:0000256" key="6">
    <source>
        <dbReference type="HAMAP-Rule" id="MF_01659"/>
    </source>
</evidence>
<dbReference type="CDD" id="cd07037">
    <property type="entry name" value="TPP_PYR_MenD"/>
    <property type="match status" value="1"/>
</dbReference>
<comment type="pathway">
    <text evidence="6">Quinol/quinone metabolism; 1,4-dihydroxy-2-naphthoate biosynthesis; 1,4-dihydroxy-2-naphthoate from chorismate: step 2/7.</text>
</comment>
<evidence type="ECO:0000256" key="5">
    <source>
        <dbReference type="ARBA" id="ARBA00023211"/>
    </source>
</evidence>
<dbReference type="RefSeq" id="WP_157005411.1">
    <property type="nucleotide sequence ID" value="NZ_DBEZYS010000080.1"/>
</dbReference>
<keyword evidence="6" id="KW-0474">Menaquinone biosynthesis</keyword>
<evidence type="ECO:0000259" key="7">
    <source>
        <dbReference type="Pfam" id="PF02776"/>
    </source>
</evidence>
<dbReference type="UniPathway" id="UPA00079"/>
<dbReference type="PANTHER" id="PTHR42916">
    <property type="entry name" value="2-SUCCINYL-5-ENOLPYRUVYL-6-HYDROXY-3-CYCLOHEXENE-1-CARBOXYLATE SYNTHASE"/>
    <property type="match status" value="1"/>
</dbReference>
<sequence length="624" mass="66322">MTADPRATALFLGAFFDELARWGVRDVVVSPGSRSTPLSMTAFELSRRAPERMRLFVDVDERGAAFFALGLAKASGRPAALVCTSGSAVANYYPAVMEAESSRVPLVVLTGDRPPRLQGLGAPQTCDQLNAYGNHVRAFRQMPLPSGDDAALAFARQAAREAVIAAGEGCFGGPVHLNFPFDEPLKPDLGVEGLFGSARRADVSRETSVPVARQLAPASAERLAALFAGKRALVYAGEGTCTGELEAGKVLNWARAFRLPLLADPLSGLRSSDDPLVIDNYDSVLGPGGTVPDGLAPEVVVRFGRYPVSKKATQLVVAARPVQIVVDPLETRDFNAATDVFVRCRPSELAGSLGFAYDVRTIDYDPDDVQRAFARAWIHANDAARKRIASVDDAEAGFEGAFARRVVELAPEGSCLFSANSMSVRALDTFYLKSAKRLTVLCNRGLNGIDGTVSTALGAAQHFAQTTLVTGDLTLLHDLNALALQRELRLQREAAACVSASLDAASSEAAGAVTPGHAADAASGNVAPGAVPSIVIVLLNNNGGGIFDMLPQKSEDPYFERLFLTPQDVDFRAAAQAFGVPYRRADTVPAFDEAYRALLGTPGISLVEVRVPLSGLKDRYAPYW</sequence>
<organism evidence="8 9">
    <name type="scientific">Gordonibacter urolithinfaciens</name>
    <dbReference type="NCBI Taxonomy" id="1335613"/>
    <lineage>
        <taxon>Bacteria</taxon>
        <taxon>Bacillati</taxon>
        <taxon>Actinomycetota</taxon>
        <taxon>Coriobacteriia</taxon>
        <taxon>Eggerthellales</taxon>
        <taxon>Eggerthellaceae</taxon>
        <taxon>Gordonibacter</taxon>
    </lineage>
</organism>
<comment type="similarity">
    <text evidence="6">Belongs to the TPP enzyme family. MenD subfamily.</text>
</comment>
<dbReference type="NCBIfam" id="TIGR00173">
    <property type="entry name" value="menD"/>
    <property type="match status" value="1"/>
</dbReference>
<dbReference type="EMBL" id="WPOC01000015">
    <property type="protein sequence ID" value="MVN15676.1"/>
    <property type="molecule type" value="Genomic_DNA"/>
</dbReference>
<evidence type="ECO:0000313" key="8">
    <source>
        <dbReference type="EMBL" id="MVN15676.1"/>
    </source>
</evidence>
<dbReference type="Pfam" id="PF02776">
    <property type="entry name" value="TPP_enzyme_N"/>
    <property type="match status" value="1"/>
</dbReference>
<dbReference type="AlphaFoldDB" id="A0A6N8IK78"/>
<keyword evidence="1 6" id="KW-0808">Transferase</keyword>
<evidence type="ECO:0000256" key="2">
    <source>
        <dbReference type="ARBA" id="ARBA00022723"/>
    </source>
</evidence>
<comment type="catalytic activity">
    <reaction evidence="6">
        <text>isochorismate + 2-oxoglutarate + H(+) = 5-enolpyruvoyl-6-hydroxy-2-succinyl-cyclohex-3-ene-1-carboxylate + CO2</text>
        <dbReference type="Rhea" id="RHEA:25593"/>
        <dbReference type="ChEBI" id="CHEBI:15378"/>
        <dbReference type="ChEBI" id="CHEBI:16526"/>
        <dbReference type="ChEBI" id="CHEBI:16810"/>
        <dbReference type="ChEBI" id="CHEBI:29780"/>
        <dbReference type="ChEBI" id="CHEBI:58818"/>
        <dbReference type="EC" id="2.2.1.9"/>
    </reaction>
</comment>
<dbReference type="InterPro" id="IPR004433">
    <property type="entry name" value="MenaQ_synth_MenD"/>
</dbReference>
<evidence type="ECO:0000256" key="1">
    <source>
        <dbReference type="ARBA" id="ARBA00022679"/>
    </source>
</evidence>
<dbReference type="Gene3D" id="3.40.50.970">
    <property type="match status" value="2"/>
</dbReference>
<evidence type="ECO:0000256" key="3">
    <source>
        <dbReference type="ARBA" id="ARBA00022842"/>
    </source>
</evidence>
<keyword evidence="5 6" id="KW-0464">Manganese</keyword>
<comment type="pathway">
    <text evidence="6">Quinol/quinone metabolism; menaquinone biosynthesis.</text>
</comment>
<dbReference type="UniPathway" id="UPA01057">
    <property type="reaction ID" value="UER00164"/>
</dbReference>
<dbReference type="PIRSF" id="PIRSF004983">
    <property type="entry name" value="MenD"/>
    <property type="match status" value="1"/>
</dbReference>
<comment type="caution">
    <text evidence="8">The sequence shown here is derived from an EMBL/GenBank/DDBJ whole genome shotgun (WGS) entry which is preliminary data.</text>
</comment>
<keyword evidence="4 6" id="KW-0786">Thiamine pyrophosphate</keyword>
<dbReference type="GO" id="GO:0030145">
    <property type="term" value="F:manganese ion binding"/>
    <property type="evidence" value="ECO:0007669"/>
    <property type="project" value="UniProtKB-UniRule"/>
</dbReference>
<protein>
    <recommendedName>
        <fullName evidence="6">2-succinyl-5-enolpyruvyl-6-hydroxy-3-cyclohexene-1-carboxylate synthase</fullName>
        <shortName evidence="6">SEPHCHC synthase</shortName>
        <ecNumber evidence="6">2.2.1.9</ecNumber>
    </recommendedName>
    <alternativeName>
        <fullName evidence="6">Menaquinone biosynthesis protein MenD</fullName>
    </alternativeName>
</protein>
<dbReference type="SUPFAM" id="SSF52518">
    <property type="entry name" value="Thiamin diphosphate-binding fold (THDP-binding)"/>
    <property type="match status" value="3"/>
</dbReference>
<name>A0A6N8IK78_9ACTN</name>
<dbReference type="Gene3D" id="3.40.50.1220">
    <property type="entry name" value="TPP-binding domain"/>
    <property type="match status" value="1"/>
</dbReference>
<comment type="function">
    <text evidence="6">Catalyzes the thiamine diphosphate-dependent decarboxylation of 2-oxoglutarate and the subsequent addition of the resulting succinic semialdehyde-thiamine pyrophosphate anion to isochorismate to yield 2-succinyl-5-enolpyruvyl-6-hydroxy-3-cyclohexene-1-carboxylate (SEPHCHC).</text>
</comment>
<dbReference type="HAMAP" id="MF_01659">
    <property type="entry name" value="MenD"/>
    <property type="match status" value="1"/>
</dbReference>
<keyword evidence="3 6" id="KW-0460">Magnesium</keyword>
<comment type="subunit">
    <text evidence="6">Homodimer.</text>
</comment>
<dbReference type="GO" id="GO:0009234">
    <property type="term" value="P:menaquinone biosynthetic process"/>
    <property type="evidence" value="ECO:0007669"/>
    <property type="project" value="UniProtKB-UniRule"/>
</dbReference>
<dbReference type="EC" id="2.2.1.9" evidence="6"/>
<accession>A0A6N8IK78</accession>
<dbReference type="InterPro" id="IPR029061">
    <property type="entry name" value="THDP-binding"/>
</dbReference>
<reference evidence="8 9" key="1">
    <citation type="submission" date="2019-11" db="EMBL/GenBank/DDBJ databases">
        <title>Whole genome shotgun sequencing (WGS) data from Adlercreutzia equolifaciens ResAG-91, Eggerthella lenta MRI-F36, MRI-F37, MRI-F40, ResAG-49, ResAG-88, ResAG-121, ResAG-145, and Gordonibacter sp. ResAG-5, ResAG-26, ResAG-43, ResAG-50, ResAG-59.</title>
        <authorList>
            <person name="Stoll D.A."/>
            <person name="Danylec N."/>
            <person name="Franz C.M.A.P."/>
            <person name="Huch M."/>
        </authorList>
    </citation>
    <scope>NUCLEOTIDE SEQUENCE [LARGE SCALE GENOMIC DNA]</scope>
    <source>
        <strain evidence="8 9">ResAG-59</strain>
    </source>
</reference>
<evidence type="ECO:0000313" key="9">
    <source>
        <dbReference type="Proteomes" id="UP000468327"/>
    </source>
</evidence>
<gene>
    <name evidence="6 8" type="primary">menD</name>
    <name evidence="8" type="ORF">GO738_10035</name>
</gene>
<evidence type="ECO:0000256" key="4">
    <source>
        <dbReference type="ARBA" id="ARBA00023052"/>
    </source>
</evidence>
<dbReference type="InterPro" id="IPR012001">
    <property type="entry name" value="Thiamin_PyroP_enz_TPP-bd_dom"/>
</dbReference>
<comment type="cofactor">
    <cofactor evidence="6">
        <name>thiamine diphosphate</name>
        <dbReference type="ChEBI" id="CHEBI:58937"/>
    </cofactor>
    <text evidence="6">Binds 1 thiamine pyrophosphate per subunit.</text>
</comment>
<dbReference type="PANTHER" id="PTHR42916:SF1">
    <property type="entry name" value="PROTEIN PHYLLO, CHLOROPLASTIC"/>
    <property type="match status" value="1"/>
</dbReference>